<sequence length="150" mass="17371">MDTALDNGDYRGYTTAPHFYHQPFPLPDSPTYAGNYQNYQPPHSRRVQQYRPPQYGRYLMGGQEPPEPIETDTTAGPSQPSNEERLEAARRQSHENCREYDILKAQMEAAQAKMMTHDVTWDFAQPPDTKGKEPDRGRPPVLNYRRPLYD</sequence>
<protein>
    <submittedName>
        <fullName evidence="2">Uncharacterized protein</fullName>
    </submittedName>
</protein>
<proteinExistence type="predicted"/>
<gene>
    <name evidence="2" type="ORF">ARMOST_10418</name>
</gene>
<feature type="compositionally biased region" description="Basic and acidic residues" evidence="1">
    <location>
        <begin position="82"/>
        <end position="94"/>
    </location>
</feature>
<evidence type="ECO:0000313" key="3">
    <source>
        <dbReference type="Proteomes" id="UP000219338"/>
    </source>
</evidence>
<accession>A0A284REC5</accession>
<feature type="compositionally biased region" description="Polar residues" evidence="1">
    <location>
        <begin position="32"/>
        <end position="41"/>
    </location>
</feature>
<evidence type="ECO:0000313" key="2">
    <source>
        <dbReference type="EMBL" id="SJL07075.1"/>
    </source>
</evidence>
<feature type="compositionally biased region" description="Basic and acidic residues" evidence="1">
    <location>
        <begin position="129"/>
        <end position="138"/>
    </location>
</feature>
<dbReference type="Proteomes" id="UP000219338">
    <property type="component" value="Unassembled WGS sequence"/>
</dbReference>
<reference evidence="3" key="1">
    <citation type="journal article" date="2017" name="Nat. Ecol. Evol.">
        <title>Genome expansion and lineage-specific genetic innovations in the forest pathogenic fungi Armillaria.</title>
        <authorList>
            <person name="Sipos G."/>
            <person name="Prasanna A.N."/>
            <person name="Walter M.C."/>
            <person name="O'Connor E."/>
            <person name="Balint B."/>
            <person name="Krizsan K."/>
            <person name="Kiss B."/>
            <person name="Hess J."/>
            <person name="Varga T."/>
            <person name="Slot J."/>
            <person name="Riley R."/>
            <person name="Boka B."/>
            <person name="Rigling D."/>
            <person name="Barry K."/>
            <person name="Lee J."/>
            <person name="Mihaltcheva S."/>
            <person name="LaButti K."/>
            <person name="Lipzen A."/>
            <person name="Waldron R."/>
            <person name="Moloney N.M."/>
            <person name="Sperisen C."/>
            <person name="Kredics L."/>
            <person name="Vagvoelgyi C."/>
            <person name="Patrignani A."/>
            <person name="Fitzpatrick D."/>
            <person name="Nagy I."/>
            <person name="Doyle S."/>
            <person name="Anderson J.B."/>
            <person name="Grigoriev I.V."/>
            <person name="Gueldener U."/>
            <person name="Muensterkoetter M."/>
            <person name="Nagy L.G."/>
        </authorList>
    </citation>
    <scope>NUCLEOTIDE SEQUENCE [LARGE SCALE GENOMIC DNA]</scope>
    <source>
        <strain evidence="3">C18/9</strain>
    </source>
</reference>
<evidence type="ECO:0000256" key="1">
    <source>
        <dbReference type="SAM" id="MobiDB-lite"/>
    </source>
</evidence>
<feature type="compositionally biased region" description="Polar residues" evidence="1">
    <location>
        <begin position="71"/>
        <end position="81"/>
    </location>
</feature>
<dbReference type="EMBL" id="FUEG01000007">
    <property type="protein sequence ID" value="SJL07075.1"/>
    <property type="molecule type" value="Genomic_DNA"/>
</dbReference>
<name>A0A284REC5_ARMOS</name>
<feature type="region of interest" description="Disordered" evidence="1">
    <location>
        <begin position="119"/>
        <end position="150"/>
    </location>
</feature>
<feature type="region of interest" description="Disordered" evidence="1">
    <location>
        <begin position="1"/>
        <end position="94"/>
    </location>
</feature>
<dbReference type="AlphaFoldDB" id="A0A284REC5"/>
<keyword evidence="3" id="KW-1185">Reference proteome</keyword>
<organism evidence="2 3">
    <name type="scientific">Armillaria ostoyae</name>
    <name type="common">Armillaria root rot fungus</name>
    <dbReference type="NCBI Taxonomy" id="47428"/>
    <lineage>
        <taxon>Eukaryota</taxon>
        <taxon>Fungi</taxon>
        <taxon>Dikarya</taxon>
        <taxon>Basidiomycota</taxon>
        <taxon>Agaricomycotina</taxon>
        <taxon>Agaricomycetes</taxon>
        <taxon>Agaricomycetidae</taxon>
        <taxon>Agaricales</taxon>
        <taxon>Marasmiineae</taxon>
        <taxon>Physalacriaceae</taxon>
        <taxon>Armillaria</taxon>
    </lineage>
</organism>